<evidence type="ECO:0000313" key="10">
    <source>
        <dbReference type="EMBL" id="KZV85016.1"/>
    </source>
</evidence>
<evidence type="ECO:0000256" key="7">
    <source>
        <dbReference type="SAM" id="Phobius"/>
    </source>
</evidence>
<reference evidence="10 11" key="1">
    <citation type="journal article" date="2016" name="Mol. Biol. Evol.">
        <title>Comparative Genomics of Early-Diverging Mushroom-Forming Fungi Provides Insights into the Origins of Lignocellulose Decay Capabilities.</title>
        <authorList>
            <person name="Nagy L.G."/>
            <person name="Riley R."/>
            <person name="Tritt A."/>
            <person name="Adam C."/>
            <person name="Daum C."/>
            <person name="Floudas D."/>
            <person name="Sun H."/>
            <person name="Yadav J.S."/>
            <person name="Pangilinan J."/>
            <person name="Larsson K.H."/>
            <person name="Matsuura K."/>
            <person name="Barry K."/>
            <person name="Labutti K."/>
            <person name="Kuo R."/>
            <person name="Ohm R.A."/>
            <person name="Bhattacharya S.S."/>
            <person name="Shirouzu T."/>
            <person name="Yoshinaga Y."/>
            <person name="Martin F.M."/>
            <person name="Grigoriev I.V."/>
            <person name="Hibbett D.S."/>
        </authorList>
    </citation>
    <scope>NUCLEOTIDE SEQUENCE [LARGE SCALE GENOMIC DNA]</scope>
    <source>
        <strain evidence="10 11">HHB12029</strain>
    </source>
</reference>
<feature type="transmembrane region" description="Helical" evidence="7">
    <location>
        <begin position="224"/>
        <end position="244"/>
    </location>
</feature>
<name>A0A165DP00_EXIGL</name>
<keyword evidence="3 8" id="KW-0732">Signal</keyword>
<dbReference type="InterPro" id="IPR056790">
    <property type="entry name" value="Ribophorin_II_C"/>
</dbReference>
<keyword evidence="11" id="KW-1185">Reference proteome</keyword>
<dbReference type="Proteomes" id="UP000077266">
    <property type="component" value="Unassembled WGS sequence"/>
</dbReference>
<evidence type="ECO:0000256" key="8">
    <source>
        <dbReference type="SAM" id="SignalP"/>
    </source>
</evidence>
<keyword evidence="5 7" id="KW-1133">Transmembrane helix</keyword>
<feature type="chain" id="PRO_5044190441" description="Ribophorin II C-terminal domain-containing protein" evidence="8">
    <location>
        <begin position="19"/>
        <end position="281"/>
    </location>
</feature>
<dbReference type="PANTHER" id="PTHR12640">
    <property type="entry name" value="RIBOPHORIN II"/>
    <property type="match status" value="1"/>
</dbReference>
<gene>
    <name evidence="10" type="ORF">EXIGLDRAFT_741803</name>
</gene>
<feature type="signal peptide" evidence="8">
    <location>
        <begin position="1"/>
        <end position="18"/>
    </location>
</feature>
<dbReference type="Pfam" id="PF25147">
    <property type="entry name" value="Ribophorin_II_C"/>
    <property type="match status" value="1"/>
</dbReference>
<evidence type="ECO:0000313" key="11">
    <source>
        <dbReference type="Proteomes" id="UP000077266"/>
    </source>
</evidence>
<dbReference type="UniPathway" id="UPA00378"/>
<feature type="transmembrane region" description="Helical" evidence="7">
    <location>
        <begin position="189"/>
        <end position="212"/>
    </location>
</feature>
<keyword evidence="6 7" id="KW-0472">Membrane</keyword>
<dbReference type="GO" id="GO:0006487">
    <property type="term" value="P:protein N-linked glycosylation"/>
    <property type="evidence" value="ECO:0007669"/>
    <property type="project" value="TreeGrafter"/>
</dbReference>
<accession>A0A165DP00</accession>
<dbReference type="STRING" id="1314781.A0A165DP00"/>
<sequence>MKALLFAPLLALARLADASTLSIAAICPSRRRVTEPARSTTRRLSLARPIPPLNLTSKDTLRLTFTVFVKAEGGQAENVVPHQTFLRFYDPATNEEGIQPIRVKSGGKAKIDLNMSKPPASLPPTPNGGPLQVSLILGSFKYQSASYKLFELYVPRTQPATVHPDEASFHPLPAIHHTFRADPKSPPRVISLVFAAAVLAPWVVLLGLLSRVPHSLPHLFSPQIAPFVALLAAFEGLLFTYWVKLRLPDVLLYGAILAVPTVATGKRALGAMVQWRLGEKA</sequence>
<dbReference type="InParanoid" id="A0A165DP00"/>
<evidence type="ECO:0000256" key="4">
    <source>
        <dbReference type="ARBA" id="ARBA00022824"/>
    </source>
</evidence>
<evidence type="ECO:0000256" key="6">
    <source>
        <dbReference type="ARBA" id="ARBA00023136"/>
    </source>
</evidence>
<keyword evidence="2 7" id="KW-0812">Transmembrane</keyword>
<evidence type="ECO:0000259" key="9">
    <source>
        <dbReference type="Pfam" id="PF25147"/>
    </source>
</evidence>
<proteinExistence type="predicted"/>
<evidence type="ECO:0000256" key="2">
    <source>
        <dbReference type="ARBA" id="ARBA00022692"/>
    </source>
</evidence>
<dbReference type="AlphaFoldDB" id="A0A165DP00"/>
<organism evidence="10 11">
    <name type="scientific">Exidia glandulosa HHB12029</name>
    <dbReference type="NCBI Taxonomy" id="1314781"/>
    <lineage>
        <taxon>Eukaryota</taxon>
        <taxon>Fungi</taxon>
        <taxon>Dikarya</taxon>
        <taxon>Basidiomycota</taxon>
        <taxon>Agaricomycotina</taxon>
        <taxon>Agaricomycetes</taxon>
        <taxon>Auriculariales</taxon>
        <taxon>Exidiaceae</taxon>
        <taxon>Exidia</taxon>
    </lineage>
</organism>
<dbReference type="OrthoDB" id="432292at2759"/>
<comment type="subcellular location">
    <subcellularLocation>
        <location evidence="1">Endoplasmic reticulum membrane</location>
        <topology evidence="1">Multi-pass membrane protein</topology>
    </subcellularLocation>
</comment>
<feature type="transmembrane region" description="Helical" evidence="7">
    <location>
        <begin position="250"/>
        <end position="269"/>
    </location>
</feature>
<dbReference type="PANTHER" id="PTHR12640:SF0">
    <property type="entry name" value="DOLICHYL-DIPHOSPHOOLIGOSACCHARIDE--PROTEIN GLYCOSYLTRANSFERASE SUBUNIT 2"/>
    <property type="match status" value="1"/>
</dbReference>
<keyword evidence="4" id="KW-0256">Endoplasmic reticulum</keyword>
<dbReference type="InterPro" id="IPR008814">
    <property type="entry name" value="Swp1"/>
</dbReference>
<evidence type="ECO:0000256" key="1">
    <source>
        <dbReference type="ARBA" id="ARBA00004477"/>
    </source>
</evidence>
<protein>
    <recommendedName>
        <fullName evidence="9">Ribophorin II C-terminal domain-containing protein</fullName>
    </recommendedName>
</protein>
<evidence type="ECO:0000256" key="3">
    <source>
        <dbReference type="ARBA" id="ARBA00022729"/>
    </source>
</evidence>
<dbReference type="EMBL" id="KV426202">
    <property type="protein sequence ID" value="KZV85016.1"/>
    <property type="molecule type" value="Genomic_DNA"/>
</dbReference>
<dbReference type="GO" id="GO:0008250">
    <property type="term" value="C:oligosaccharyltransferase complex"/>
    <property type="evidence" value="ECO:0007669"/>
    <property type="project" value="InterPro"/>
</dbReference>
<evidence type="ECO:0000256" key="5">
    <source>
        <dbReference type="ARBA" id="ARBA00022989"/>
    </source>
</evidence>
<feature type="domain" description="Ribophorin II C-terminal" evidence="9">
    <location>
        <begin position="179"/>
        <end position="276"/>
    </location>
</feature>